<protein>
    <submittedName>
        <fullName evidence="1">Uncharacterized protein</fullName>
    </submittedName>
</protein>
<dbReference type="EMBL" id="MT142477">
    <property type="protein sequence ID" value="QJA82051.1"/>
    <property type="molecule type" value="Genomic_DNA"/>
</dbReference>
<dbReference type="EMBL" id="MT144029">
    <property type="protein sequence ID" value="QJA47046.1"/>
    <property type="molecule type" value="Genomic_DNA"/>
</dbReference>
<gene>
    <name evidence="3" type="ORF">MM415A00449_0048</name>
    <name evidence="2" type="ORF">MM415B01091_0034</name>
    <name evidence="1" type="ORF">TM448A00597_0031</name>
</gene>
<proteinExistence type="predicted"/>
<dbReference type="EMBL" id="MT141413">
    <property type="protein sequence ID" value="QJA60582.1"/>
    <property type="molecule type" value="Genomic_DNA"/>
</dbReference>
<dbReference type="AlphaFoldDB" id="A0A6H1ZGJ7"/>
<accession>A0A6H1ZGJ7</accession>
<evidence type="ECO:0000313" key="1">
    <source>
        <dbReference type="EMBL" id="QJA47046.1"/>
    </source>
</evidence>
<reference evidence="1" key="1">
    <citation type="submission" date="2020-03" db="EMBL/GenBank/DDBJ databases">
        <title>The deep terrestrial virosphere.</title>
        <authorList>
            <person name="Holmfeldt K."/>
            <person name="Nilsson E."/>
            <person name="Simone D."/>
            <person name="Lopez-Fernandez M."/>
            <person name="Wu X."/>
            <person name="de Brujin I."/>
            <person name="Lundin D."/>
            <person name="Andersson A."/>
            <person name="Bertilsson S."/>
            <person name="Dopson M."/>
        </authorList>
    </citation>
    <scope>NUCLEOTIDE SEQUENCE</scope>
    <source>
        <strain evidence="3">MM415A00449</strain>
        <strain evidence="2">MM415B01091</strain>
        <strain evidence="1">TM448A00597</strain>
    </source>
</reference>
<name>A0A6H1ZGJ7_9ZZZZ</name>
<sequence>MEFLGELVPERRAWIDEPGAQYWEEHPAYTYCPGQDGDEQMQCLKYESSDAITWECKHVDGDICMVKGCDRGIR</sequence>
<evidence type="ECO:0000313" key="2">
    <source>
        <dbReference type="EMBL" id="QJA60582.1"/>
    </source>
</evidence>
<organism evidence="1">
    <name type="scientific">viral metagenome</name>
    <dbReference type="NCBI Taxonomy" id="1070528"/>
    <lineage>
        <taxon>unclassified sequences</taxon>
        <taxon>metagenomes</taxon>
        <taxon>organismal metagenomes</taxon>
    </lineage>
</organism>
<evidence type="ECO:0000313" key="3">
    <source>
        <dbReference type="EMBL" id="QJA82051.1"/>
    </source>
</evidence>